<evidence type="ECO:0000313" key="2">
    <source>
        <dbReference type="EMBL" id="GAA1808129.1"/>
    </source>
</evidence>
<gene>
    <name evidence="2" type="ORF">GCM10009811_34330</name>
</gene>
<evidence type="ECO:0000313" key="3">
    <source>
        <dbReference type="Proteomes" id="UP001499938"/>
    </source>
</evidence>
<sequence length="238" mass="26152">MDSSYGNPSVAGDTLGEERHTSEDCLPCDIYRNILRLMSHLSSEELDRLERLAFGIREFFSERGHNIGTALDQDPSFREGERGRSGLARSMMQSALAAALAAVPEFGLDTGDGGVRVVRSIDRGYSRHYRMLSTKEHEGAFRILSSSDGILDVADDDSMFIEESWVLAYTLDQNNQVEHLFVAQVMDRLEGNPGELVLGPEYMLAGRPPTGDGGFQPTDEDLPMDDVDEDETGVADAG</sequence>
<dbReference type="EMBL" id="BAAAPO010000058">
    <property type="protein sequence ID" value="GAA1808129.1"/>
    <property type="molecule type" value="Genomic_DNA"/>
</dbReference>
<reference evidence="3" key="1">
    <citation type="journal article" date="2019" name="Int. J. Syst. Evol. Microbiol.">
        <title>The Global Catalogue of Microorganisms (GCM) 10K type strain sequencing project: providing services to taxonomists for standard genome sequencing and annotation.</title>
        <authorList>
            <consortium name="The Broad Institute Genomics Platform"/>
            <consortium name="The Broad Institute Genome Sequencing Center for Infectious Disease"/>
            <person name="Wu L."/>
            <person name="Ma J."/>
        </authorList>
    </citation>
    <scope>NUCLEOTIDE SEQUENCE [LARGE SCALE GENOMIC DNA]</scope>
    <source>
        <strain evidence="3">JCM 15592</strain>
    </source>
</reference>
<feature type="region of interest" description="Disordered" evidence="1">
    <location>
        <begin position="205"/>
        <end position="238"/>
    </location>
</feature>
<name>A0ABP4Y9H6_9MICO</name>
<keyword evidence="3" id="KW-1185">Reference proteome</keyword>
<dbReference type="Proteomes" id="UP001499938">
    <property type="component" value="Unassembled WGS sequence"/>
</dbReference>
<feature type="compositionally biased region" description="Acidic residues" evidence="1">
    <location>
        <begin position="218"/>
        <end position="238"/>
    </location>
</feature>
<accession>A0ABP4Y9H6</accession>
<comment type="caution">
    <text evidence="2">The sequence shown here is derived from an EMBL/GenBank/DDBJ whole genome shotgun (WGS) entry which is preliminary data.</text>
</comment>
<protein>
    <submittedName>
        <fullName evidence="2">Uncharacterized protein</fullName>
    </submittedName>
</protein>
<feature type="region of interest" description="Disordered" evidence="1">
    <location>
        <begin position="1"/>
        <end position="20"/>
    </location>
</feature>
<evidence type="ECO:0000256" key="1">
    <source>
        <dbReference type="SAM" id="MobiDB-lite"/>
    </source>
</evidence>
<proteinExistence type="predicted"/>
<organism evidence="2 3">
    <name type="scientific">Nostocoides veronense</name>
    <dbReference type="NCBI Taxonomy" id="330836"/>
    <lineage>
        <taxon>Bacteria</taxon>
        <taxon>Bacillati</taxon>
        <taxon>Actinomycetota</taxon>
        <taxon>Actinomycetes</taxon>
        <taxon>Micrococcales</taxon>
        <taxon>Intrasporangiaceae</taxon>
        <taxon>Nostocoides</taxon>
    </lineage>
</organism>